<protein>
    <submittedName>
        <fullName evidence="1">Uncharacterized protein</fullName>
    </submittedName>
</protein>
<reference evidence="1" key="1">
    <citation type="submission" date="2014-11" db="EMBL/GenBank/DDBJ databases">
        <authorList>
            <person name="Amaro Gonzalez C."/>
        </authorList>
    </citation>
    <scope>NUCLEOTIDE SEQUENCE</scope>
</reference>
<sequence length="58" mass="6959">MEILILSTQPLKSVTGWRWSYHNRLESPKSRLLRKTFDGDEQKRKDNTLCWGNRLQVK</sequence>
<dbReference type="AlphaFoldDB" id="A0A0E9WYD3"/>
<name>A0A0E9WYD3_ANGAN</name>
<organism evidence="1">
    <name type="scientific">Anguilla anguilla</name>
    <name type="common">European freshwater eel</name>
    <name type="synonym">Muraena anguilla</name>
    <dbReference type="NCBI Taxonomy" id="7936"/>
    <lineage>
        <taxon>Eukaryota</taxon>
        <taxon>Metazoa</taxon>
        <taxon>Chordata</taxon>
        <taxon>Craniata</taxon>
        <taxon>Vertebrata</taxon>
        <taxon>Euteleostomi</taxon>
        <taxon>Actinopterygii</taxon>
        <taxon>Neopterygii</taxon>
        <taxon>Teleostei</taxon>
        <taxon>Anguilliformes</taxon>
        <taxon>Anguillidae</taxon>
        <taxon>Anguilla</taxon>
    </lineage>
</organism>
<proteinExistence type="predicted"/>
<reference evidence="1" key="2">
    <citation type="journal article" date="2015" name="Fish Shellfish Immunol.">
        <title>Early steps in the European eel (Anguilla anguilla)-Vibrio vulnificus interaction in the gills: Role of the RtxA13 toxin.</title>
        <authorList>
            <person name="Callol A."/>
            <person name="Pajuelo D."/>
            <person name="Ebbesson L."/>
            <person name="Teles M."/>
            <person name="MacKenzie S."/>
            <person name="Amaro C."/>
        </authorList>
    </citation>
    <scope>NUCLEOTIDE SEQUENCE</scope>
</reference>
<evidence type="ECO:0000313" key="1">
    <source>
        <dbReference type="EMBL" id="JAH95487.1"/>
    </source>
</evidence>
<dbReference type="EMBL" id="GBXM01013090">
    <property type="protein sequence ID" value="JAH95487.1"/>
    <property type="molecule type" value="Transcribed_RNA"/>
</dbReference>
<accession>A0A0E9WYD3</accession>